<sequence>MASLPPKSKSLNVGGPKGDIMSMSNSSIVPSSLLTSSQNLTSSTPKSGLVPELKKKKSSGLSKSQISLESLEALQFQTPQVGCFKDDHYQVELTMNPQQKLNPFYEDMAWSVALNSEGTLLLVGGKSGKITGYKVSNGVVHKEPQLVFEKHSGEVLSIIFLSETLACSSSSNKEIFIWQTTKNTMNNYKKITVDDNCLVLKKGKDNSVVLGLLNGVLEIWDYVALTKIRSYEIKASITAVEIGHKEKQDGYYYVGTMDGTLIVLFDYDGSLKLVTSLTSKEQAMICHIIAHPVEPLIYVTYSSNKLMVYSTDVSIGILAVATYKGFYTNGYAVHPTLHPNGKTLFIGSATHGIYVFPFIQFPISKKTEIIGFKNNLFIAEKTPVVHVVFLNANNALFIDAKGNAAVFSVEIN</sequence>
<dbReference type="SMART" id="SM00320">
    <property type="entry name" value="WD40"/>
    <property type="match status" value="4"/>
</dbReference>
<dbReference type="PANTHER" id="PTHR43979:SF1">
    <property type="entry name" value="PRE-MRNA-PROCESSING FACTOR 17"/>
    <property type="match status" value="1"/>
</dbReference>
<organism evidence="2 3">
    <name type="scientific">Entamoeba invadens IP1</name>
    <dbReference type="NCBI Taxonomy" id="370355"/>
    <lineage>
        <taxon>Eukaryota</taxon>
        <taxon>Amoebozoa</taxon>
        <taxon>Evosea</taxon>
        <taxon>Archamoebae</taxon>
        <taxon>Mastigamoebida</taxon>
        <taxon>Entamoebidae</taxon>
        <taxon>Entamoeba</taxon>
    </lineage>
</organism>
<dbReference type="PANTHER" id="PTHR43979">
    <property type="entry name" value="PRE-MRNA-PROCESSING FACTOR 17"/>
    <property type="match status" value="1"/>
</dbReference>
<dbReference type="GO" id="GO:0071013">
    <property type="term" value="C:catalytic step 2 spliceosome"/>
    <property type="evidence" value="ECO:0007669"/>
    <property type="project" value="InterPro"/>
</dbReference>
<feature type="compositionally biased region" description="Low complexity" evidence="1">
    <location>
        <begin position="20"/>
        <end position="44"/>
    </location>
</feature>
<dbReference type="GeneID" id="14888729"/>
<proteinExistence type="predicted"/>
<gene>
    <name evidence="2" type="ORF">EIN_425130</name>
</gene>
<dbReference type="OrthoDB" id="674604at2759"/>
<dbReference type="AlphaFoldDB" id="A0A0A1U9F0"/>
<dbReference type="VEuPathDB" id="AmoebaDB:EIN_425130"/>
<evidence type="ECO:0000313" key="2">
    <source>
        <dbReference type="EMBL" id="ELP89791.1"/>
    </source>
</evidence>
<name>A0A0A1U9F0_ENTIV</name>
<dbReference type="InterPro" id="IPR001680">
    <property type="entry name" value="WD40_rpt"/>
</dbReference>
<evidence type="ECO:0000256" key="1">
    <source>
        <dbReference type="SAM" id="MobiDB-lite"/>
    </source>
</evidence>
<feature type="region of interest" description="Disordered" evidence="1">
    <location>
        <begin position="1"/>
        <end position="55"/>
    </location>
</feature>
<dbReference type="GO" id="GO:0000398">
    <property type="term" value="P:mRNA splicing, via spliceosome"/>
    <property type="evidence" value="ECO:0007669"/>
    <property type="project" value="InterPro"/>
</dbReference>
<dbReference type="OMA" id="YDVHCAV"/>
<reference evidence="2 3" key="1">
    <citation type="submission" date="2012-10" db="EMBL/GenBank/DDBJ databases">
        <authorList>
            <person name="Zafar N."/>
            <person name="Inman J."/>
            <person name="Hall N."/>
            <person name="Lorenzi H."/>
            <person name="Caler E."/>
        </authorList>
    </citation>
    <scope>NUCLEOTIDE SEQUENCE [LARGE SCALE GENOMIC DNA]</scope>
    <source>
        <strain evidence="2 3">IP1</strain>
    </source>
</reference>
<dbReference type="SUPFAM" id="SSF50978">
    <property type="entry name" value="WD40 repeat-like"/>
    <property type="match status" value="1"/>
</dbReference>
<dbReference type="Proteomes" id="UP000014680">
    <property type="component" value="Unassembled WGS sequence"/>
</dbReference>
<dbReference type="InterPro" id="IPR032847">
    <property type="entry name" value="PRPF17"/>
</dbReference>
<dbReference type="GO" id="GO:0003729">
    <property type="term" value="F:mRNA binding"/>
    <property type="evidence" value="ECO:0007669"/>
    <property type="project" value="TreeGrafter"/>
</dbReference>
<evidence type="ECO:0008006" key="4">
    <source>
        <dbReference type="Google" id="ProtNLM"/>
    </source>
</evidence>
<dbReference type="KEGG" id="eiv:EIN_425130"/>
<dbReference type="EMBL" id="KB206573">
    <property type="protein sequence ID" value="ELP89791.1"/>
    <property type="molecule type" value="Genomic_DNA"/>
</dbReference>
<accession>A0A0A1U9F0</accession>
<dbReference type="InterPro" id="IPR036322">
    <property type="entry name" value="WD40_repeat_dom_sf"/>
</dbReference>
<evidence type="ECO:0000313" key="3">
    <source>
        <dbReference type="Proteomes" id="UP000014680"/>
    </source>
</evidence>
<keyword evidence="3" id="KW-1185">Reference proteome</keyword>
<dbReference type="Gene3D" id="2.130.10.10">
    <property type="entry name" value="YVTN repeat-like/Quinoprotein amine dehydrogenase"/>
    <property type="match status" value="1"/>
</dbReference>
<protein>
    <recommendedName>
        <fullName evidence="4">WD repeat-containing protein</fullName>
    </recommendedName>
</protein>
<dbReference type="InterPro" id="IPR015943">
    <property type="entry name" value="WD40/YVTN_repeat-like_dom_sf"/>
</dbReference>
<dbReference type="RefSeq" id="XP_004256562.1">
    <property type="nucleotide sequence ID" value="XM_004256514.1"/>
</dbReference>